<comment type="caution">
    <text evidence="2">The sequence shown here is derived from an EMBL/GenBank/DDBJ whole genome shotgun (WGS) entry which is preliminary data.</text>
</comment>
<protein>
    <submittedName>
        <fullName evidence="2">Helicase</fullName>
    </submittedName>
</protein>
<dbReference type="Proteomes" id="UP000271008">
    <property type="component" value="Unassembled WGS sequence"/>
</dbReference>
<keyword evidence="2" id="KW-0378">Hydrolase</keyword>
<dbReference type="GO" id="GO:0004386">
    <property type="term" value="F:helicase activity"/>
    <property type="evidence" value="ECO:0007669"/>
    <property type="project" value="UniProtKB-KW"/>
</dbReference>
<feature type="region of interest" description="Disordered" evidence="1">
    <location>
        <begin position="1"/>
        <end position="22"/>
    </location>
</feature>
<proteinExistence type="predicted"/>
<gene>
    <name evidence="2" type="ORF">EIA08_33850</name>
</gene>
<feature type="compositionally biased region" description="Basic residues" evidence="1">
    <location>
        <begin position="1"/>
        <end position="10"/>
    </location>
</feature>
<keyword evidence="2" id="KW-0547">Nucleotide-binding</keyword>
<evidence type="ECO:0000313" key="2">
    <source>
        <dbReference type="EMBL" id="RRD49015.1"/>
    </source>
</evidence>
<name>A0A3P1WRU3_ECOLX</name>
<dbReference type="EMBL" id="RQTU01001089">
    <property type="protein sequence ID" value="RRD49015.1"/>
    <property type="molecule type" value="Genomic_DNA"/>
</dbReference>
<organism evidence="2 3">
    <name type="scientific">Escherichia coli</name>
    <dbReference type="NCBI Taxonomy" id="562"/>
    <lineage>
        <taxon>Bacteria</taxon>
        <taxon>Pseudomonadati</taxon>
        <taxon>Pseudomonadota</taxon>
        <taxon>Gammaproteobacteria</taxon>
        <taxon>Enterobacterales</taxon>
        <taxon>Enterobacteriaceae</taxon>
        <taxon>Escherichia</taxon>
    </lineage>
</organism>
<keyword evidence="2" id="KW-0347">Helicase</keyword>
<evidence type="ECO:0000256" key="1">
    <source>
        <dbReference type="SAM" id="MobiDB-lite"/>
    </source>
</evidence>
<feature type="non-terminal residue" evidence="2">
    <location>
        <position position="1"/>
    </location>
</feature>
<keyword evidence="2" id="KW-0067">ATP-binding</keyword>
<accession>A0A3P1WRU3</accession>
<reference evidence="2 3" key="1">
    <citation type="submission" date="2018-11" db="EMBL/GenBank/DDBJ databases">
        <title>Enterobacteriaceae from Patient.</title>
        <authorList>
            <person name="Shen C."/>
            <person name="Yang Y."/>
            <person name="Tian G."/>
        </authorList>
    </citation>
    <scope>NUCLEOTIDE SEQUENCE [LARGE SCALE GENOMIC DNA]</scope>
    <source>
        <strain evidence="2 3">GBGD28</strain>
    </source>
</reference>
<dbReference type="AlphaFoldDB" id="A0A3P1WRU3"/>
<sequence length="22" mass="2382">TKNIGKRRKPSGTGVPPQTTEE</sequence>
<evidence type="ECO:0000313" key="3">
    <source>
        <dbReference type="Proteomes" id="UP000271008"/>
    </source>
</evidence>